<sequence>MEEFLRESKRPLSFSTICTISGDNPFSGLLRNIVLIIVEFSVSAVLFSLKMVTSLFTIIITTKPIIIGIKMLEIKYGILFLFVEWC</sequence>
<evidence type="ECO:0000256" key="1">
    <source>
        <dbReference type="SAM" id="Phobius"/>
    </source>
</evidence>
<keyword evidence="2" id="KW-0808">Transferase</keyword>
<dbReference type="GO" id="GO:0016301">
    <property type="term" value="F:kinase activity"/>
    <property type="evidence" value="ECO:0007669"/>
    <property type="project" value="UniProtKB-KW"/>
</dbReference>
<name>A0ABQ0K2Z2_9BACT</name>
<organism evidence="2 3">
    <name type="scientific">Candidatus Brocadia sinica JPN1</name>
    <dbReference type="NCBI Taxonomy" id="1197129"/>
    <lineage>
        <taxon>Bacteria</taxon>
        <taxon>Pseudomonadati</taxon>
        <taxon>Planctomycetota</taxon>
        <taxon>Candidatus Brocadiia</taxon>
        <taxon>Candidatus Brocadiales</taxon>
        <taxon>Candidatus Brocadiaceae</taxon>
        <taxon>Candidatus Brocadia</taxon>
    </lineage>
</organism>
<keyword evidence="1" id="KW-1133">Transmembrane helix</keyword>
<protein>
    <submittedName>
        <fullName evidence="2">Phosphatidylinositol kinase and protein kinases of the PI-3 kinase family</fullName>
    </submittedName>
</protein>
<dbReference type="Proteomes" id="UP000032309">
    <property type="component" value="Unassembled WGS sequence"/>
</dbReference>
<comment type="caution">
    <text evidence="2">The sequence shown here is derived from an EMBL/GenBank/DDBJ whole genome shotgun (WGS) entry which is preliminary data.</text>
</comment>
<accession>A0ABQ0K2Z2</accession>
<evidence type="ECO:0000313" key="3">
    <source>
        <dbReference type="Proteomes" id="UP000032309"/>
    </source>
</evidence>
<dbReference type="EMBL" id="BAFN01000001">
    <property type="protein sequence ID" value="GAN35331.1"/>
    <property type="molecule type" value="Genomic_DNA"/>
</dbReference>
<reference evidence="3" key="1">
    <citation type="journal article" date="2015" name="Genome Announc.">
        <title>Draft Genome Sequence of an Anaerobic Ammonium-Oxidizing Bacterium, "Candidatus Brocadia sinica".</title>
        <authorList>
            <person name="Oshiki M."/>
            <person name="Shinyako-Hata K."/>
            <person name="Satoh H."/>
            <person name="Okabe S."/>
        </authorList>
    </citation>
    <scope>NUCLEOTIDE SEQUENCE [LARGE SCALE GENOMIC DNA]</scope>
    <source>
        <strain evidence="3">JPN1</strain>
    </source>
</reference>
<keyword evidence="2" id="KW-0418">Kinase</keyword>
<evidence type="ECO:0000313" key="2">
    <source>
        <dbReference type="EMBL" id="GAN35331.1"/>
    </source>
</evidence>
<keyword evidence="1" id="KW-0812">Transmembrane</keyword>
<gene>
    <name evidence="2" type="ORF">BROSI_A3882</name>
</gene>
<proteinExistence type="predicted"/>
<keyword evidence="3" id="KW-1185">Reference proteome</keyword>
<feature type="transmembrane region" description="Helical" evidence="1">
    <location>
        <begin position="33"/>
        <end position="61"/>
    </location>
</feature>
<keyword evidence="1" id="KW-0472">Membrane</keyword>